<dbReference type="EC" id="3.5.4.26" evidence="15"/>
<evidence type="ECO:0000256" key="11">
    <source>
        <dbReference type="ARBA" id="ARBA00023002"/>
    </source>
</evidence>
<keyword evidence="12" id="KW-0511">Multifunctional enzyme</keyword>
<dbReference type="InterPro" id="IPR050765">
    <property type="entry name" value="Riboflavin_Biosynth_HTPR"/>
</dbReference>
<dbReference type="Gene3D" id="3.40.140.10">
    <property type="entry name" value="Cytidine Deaminase, domain 2"/>
    <property type="match status" value="1"/>
</dbReference>
<evidence type="ECO:0000256" key="2">
    <source>
        <dbReference type="ARBA" id="ARBA00004882"/>
    </source>
</evidence>
<dbReference type="PANTHER" id="PTHR38011:SF7">
    <property type="entry name" value="2,5-DIAMINO-6-RIBOSYLAMINO-4(3H)-PYRIMIDINONE 5'-PHOSPHATE REDUCTASE"/>
    <property type="match status" value="1"/>
</dbReference>
<dbReference type="InterPro" id="IPR024072">
    <property type="entry name" value="DHFR-like_dom_sf"/>
</dbReference>
<feature type="binding site" evidence="17">
    <location>
        <position position="155"/>
    </location>
    <ligand>
        <name>NADP(+)</name>
        <dbReference type="ChEBI" id="CHEBI:58349"/>
    </ligand>
</feature>
<dbReference type="InterPro" id="IPR011549">
    <property type="entry name" value="RibD_C"/>
</dbReference>
<feature type="binding site" evidence="17">
    <location>
        <position position="224"/>
    </location>
    <ligand>
        <name>NADP(+)</name>
        <dbReference type="ChEBI" id="CHEBI:58349"/>
    </ligand>
</feature>
<feature type="active site" description="Proton donor" evidence="16">
    <location>
        <position position="53"/>
    </location>
</feature>
<evidence type="ECO:0000256" key="5">
    <source>
        <dbReference type="ARBA" id="ARBA00007417"/>
    </source>
</evidence>
<dbReference type="Pfam" id="PF00383">
    <property type="entry name" value="dCMP_cyt_deam_1"/>
    <property type="match status" value="1"/>
</dbReference>
<evidence type="ECO:0000256" key="17">
    <source>
        <dbReference type="PIRSR" id="PIRSR006769-2"/>
    </source>
</evidence>
<feature type="binding site" evidence="18">
    <location>
        <position position="85"/>
    </location>
    <ligand>
        <name>Zn(2+)</name>
        <dbReference type="ChEBI" id="CHEBI:29105"/>
        <note>catalytic</note>
    </ligand>
</feature>
<dbReference type="PANTHER" id="PTHR38011">
    <property type="entry name" value="DIHYDROFOLATE REDUCTASE FAMILY PROTEIN (AFU_ORTHOLOGUE AFUA_8G06820)"/>
    <property type="match status" value="1"/>
</dbReference>
<sequence>MFMDRRYMQMALDLARRGLGRTSPNPAVGAVLVKDGRVVGRGYHARAGTPHAEIHALREAGAQARGSALYVTLEPCCHHGRTGPCTEAVIEAGVTRVVAAMTDPNPLVAGRGLERLRRAGIEVVAGVCEAEARRLNEVFIKYITTGLPFVVLKAAMSLDGRIATRTGHAQWITGPAARAAGHVLRDRYDAILAGVNTVLADDPSLTTRLADGRGRDPVRVILDSRARTPPGARVIKQQSSAPTLVAVTPDAPAERVAALKSAGAEVLMLPGDGGRVDLRTLLTELARRELTGVLVEGGGEVHASFLSAGLADKVVWFIAPLIIGGRQAPGPVGGDGPATLDGAVGLEQMTLTRYGEDYCLEGYVRRGEG</sequence>
<feature type="domain" description="CMP/dCMP-type deaminase" evidence="19">
    <location>
        <begin position="2"/>
        <end position="124"/>
    </location>
</feature>
<evidence type="ECO:0000256" key="6">
    <source>
        <dbReference type="ARBA" id="ARBA00022619"/>
    </source>
</evidence>
<feature type="binding site" evidence="17">
    <location>
        <position position="201"/>
    </location>
    <ligand>
        <name>NADP(+)</name>
        <dbReference type="ChEBI" id="CHEBI:58349"/>
    </ligand>
</feature>
<dbReference type="GO" id="GO:0008270">
    <property type="term" value="F:zinc ion binding"/>
    <property type="evidence" value="ECO:0007669"/>
    <property type="project" value="InterPro"/>
</dbReference>
<comment type="similarity">
    <text evidence="5 15">In the C-terminal section; belongs to the HTP reductase family.</text>
</comment>
<gene>
    <name evidence="20" type="ORF">A6M21_09955</name>
</gene>
<dbReference type="InterPro" id="IPR016192">
    <property type="entry name" value="APOBEC/CMP_deaminase_Zn-bd"/>
</dbReference>
<dbReference type="InterPro" id="IPR016193">
    <property type="entry name" value="Cytidine_deaminase-like"/>
</dbReference>
<feature type="binding site" evidence="17">
    <location>
        <position position="185"/>
    </location>
    <ligand>
        <name>substrate</name>
    </ligand>
</feature>
<reference evidence="20 21" key="1">
    <citation type="submission" date="2016-04" db="EMBL/GenBank/DDBJ databases">
        <authorList>
            <person name="Evans L.H."/>
            <person name="Alamgir A."/>
            <person name="Owens N."/>
            <person name="Weber N.D."/>
            <person name="Virtaneva K."/>
            <person name="Barbian K."/>
            <person name="Babar A."/>
            <person name="Rosenke K."/>
        </authorList>
    </citation>
    <scope>NUCLEOTIDE SEQUENCE [LARGE SCALE GENOMIC DNA]</scope>
    <source>
        <strain evidence="20 21">LMa1</strain>
    </source>
</reference>
<keyword evidence="6 15" id="KW-0686">Riboflavin biosynthesis</keyword>
<evidence type="ECO:0000256" key="13">
    <source>
        <dbReference type="ARBA" id="ARBA00049861"/>
    </source>
</evidence>
<comment type="pathway">
    <text evidence="2 15">Cofactor biosynthesis; riboflavin biosynthesis; 5-amino-6-(D-ribitylamino)uracil from GTP: step 2/4.</text>
</comment>
<feature type="binding site" evidence="17">
    <location>
        <begin position="298"/>
        <end position="304"/>
    </location>
    <ligand>
        <name>NADP(+)</name>
        <dbReference type="ChEBI" id="CHEBI:58349"/>
    </ligand>
</feature>
<dbReference type="Gene3D" id="3.40.430.10">
    <property type="entry name" value="Dihydrofolate Reductase, subunit A"/>
    <property type="match status" value="1"/>
</dbReference>
<feature type="binding site" evidence="18">
    <location>
        <position position="51"/>
    </location>
    <ligand>
        <name>Zn(2+)</name>
        <dbReference type="ChEBI" id="CHEBI:29105"/>
        <note>catalytic</note>
    </ligand>
</feature>
<keyword evidence="10 15" id="KW-0521">NADP</keyword>
<evidence type="ECO:0000256" key="10">
    <source>
        <dbReference type="ARBA" id="ARBA00022857"/>
    </source>
</evidence>
<dbReference type="GO" id="GO:0009231">
    <property type="term" value="P:riboflavin biosynthetic process"/>
    <property type="evidence" value="ECO:0007669"/>
    <property type="project" value="UniProtKB-UniPathway"/>
</dbReference>
<dbReference type="Pfam" id="PF01872">
    <property type="entry name" value="RibD_C"/>
    <property type="match status" value="1"/>
</dbReference>
<accession>A0A1B7LEW7</accession>
<dbReference type="OrthoDB" id="9800865at2"/>
<feature type="binding site" evidence="17">
    <location>
        <position position="208"/>
    </location>
    <ligand>
        <name>substrate</name>
    </ligand>
</feature>
<keyword evidence="8 15" id="KW-0378">Hydrolase</keyword>
<dbReference type="NCBIfam" id="TIGR00227">
    <property type="entry name" value="ribD_Cterm"/>
    <property type="match status" value="1"/>
</dbReference>
<comment type="catalytic activity">
    <reaction evidence="14 15">
        <text>2,5-diamino-6-hydroxy-4-(5-phosphoribosylamino)-pyrimidine + H2O + H(+) = 5-amino-6-(5-phospho-D-ribosylamino)uracil + NH4(+)</text>
        <dbReference type="Rhea" id="RHEA:21868"/>
        <dbReference type="ChEBI" id="CHEBI:15377"/>
        <dbReference type="ChEBI" id="CHEBI:15378"/>
        <dbReference type="ChEBI" id="CHEBI:28938"/>
        <dbReference type="ChEBI" id="CHEBI:58453"/>
        <dbReference type="ChEBI" id="CHEBI:58614"/>
        <dbReference type="EC" id="3.5.4.26"/>
    </reaction>
</comment>
<dbReference type="GO" id="GO:0050661">
    <property type="term" value="F:NADP binding"/>
    <property type="evidence" value="ECO:0007669"/>
    <property type="project" value="InterPro"/>
</dbReference>
<protein>
    <recommendedName>
        <fullName evidence="15">Riboflavin biosynthesis protein RibD</fullName>
    </recommendedName>
    <domain>
        <recommendedName>
            <fullName evidence="15">Diaminohydroxyphosphoribosylaminopyrimidine deaminase</fullName>
            <shortName evidence="15">DRAP deaminase</shortName>
            <ecNumber evidence="15">3.5.4.26</ecNumber>
        </recommendedName>
        <alternativeName>
            <fullName evidence="15">Riboflavin-specific deaminase</fullName>
        </alternativeName>
    </domain>
    <domain>
        <recommendedName>
            <fullName evidence="15">5-amino-6-(5-phosphoribosylamino)uracil reductase</fullName>
            <ecNumber evidence="15">1.1.1.193</ecNumber>
        </recommendedName>
        <alternativeName>
            <fullName evidence="15">HTP reductase</fullName>
        </alternativeName>
    </domain>
</protein>
<comment type="caution">
    <text evidence="20">The sequence shown here is derived from an EMBL/GenBank/DDBJ whole genome shotgun (WGS) entry which is preliminary data.</text>
</comment>
<evidence type="ECO:0000256" key="8">
    <source>
        <dbReference type="ARBA" id="ARBA00022801"/>
    </source>
</evidence>
<evidence type="ECO:0000256" key="7">
    <source>
        <dbReference type="ARBA" id="ARBA00022723"/>
    </source>
</evidence>
<name>A0A1B7LEW7_9FIRM</name>
<evidence type="ECO:0000256" key="16">
    <source>
        <dbReference type="PIRSR" id="PIRSR006769-1"/>
    </source>
</evidence>
<keyword evidence="21" id="KW-1185">Reference proteome</keyword>
<comment type="catalytic activity">
    <reaction evidence="13 15">
        <text>5-amino-6-(5-phospho-D-ribitylamino)uracil + NADP(+) = 5-amino-6-(5-phospho-D-ribosylamino)uracil + NADPH + H(+)</text>
        <dbReference type="Rhea" id="RHEA:17845"/>
        <dbReference type="ChEBI" id="CHEBI:15378"/>
        <dbReference type="ChEBI" id="CHEBI:57783"/>
        <dbReference type="ChEBI" id="CHEBI:58349"/>
        <dbReference type="ChEBI" id="CHEBI:58421"/>
        <dbReference type="ChEBI" id="CHEBI:58453"/>
        <dbReference type="EC" id="1.1.1.193"/>
    </reaction>
</comment>
<dbReference type="GO" id="GO:0008835">
    <property type="term" value="F:diaminohydroxyphosphoribosylaminopyrimidine deaminase activity"/>
    <property type="evidence" value="ECO:0007669"/>
    <property type="project" value="UniProtKB-EC"/>
</dbReference>
<feature type="binding site" evidence="17">
    <location>
        <position position="205"/>
    </location>
    <ligand>
        <name>substrate</name>
    </ligand>
</feature>
<comment type="pathway">
    <text evidence="3 15">Cofactor biosynthesis; riboflavin biosynthesis; 5-amino-6-(D-ribitylamino)uracil from GTP: step 3/4.</text>
</comment>
<dbReference type="InterPro" id="IPR002734">
    <property type="entry name" value="RibDG_C"/>
</dbReference>
<dbReference type="SUPFAM" id="SSF53927">
    <property type="entry name" value="Cytidine deaminase-like"/>
    <property type="match status" value="1"/>
</dbReference>
<dbReference type="PROSITE" id="PS51747">
    <property type="entry name" value="CYT_DCMP_DEAMINASES_2"/>
    <property type="match status" value="1"/>
</dbReference>
<dbReference type="STRING" id="1838280.A6M21_09955"/>
<evidence type="ECO:0000313" key="21">
    <source>
        <dbReference type="Proteomes" id="UP000078532"/>
    </source>
</evidence>
<keyword evidence="11 15" id="KW-0560">Oxidoreductase</keyword>
<dbReference type="FunFam" id="3.40.140.10:FF:000025">
    <property type="entry name" value="Riboflavin biosynthesis protein RibD"/>
    <property type="match status" value="1"/>
</dbReference>
<proteinExistence type="inferred from homology"/>
<evidence type="ECO:0000313" key="20">
    <source>
        <dbReference type="EMBL" id="OAT81835.1"/>
    </source>
</evidence>
<dbReference type="UniPathway" id="UPA00275">
    <property type="reaction ID" value="UER00401"/>
</dbReference>
<feature type="binding site" evidence="18">
    <location>
        <position position="76"/>
    </location>
    <ligand>
        <name>Zn(2+)</name>
        <dbReference type="ChEBI" id="CHEBI:29105"/>
        <note>catalytic</note>
    </ligand>
</feature>
<evidence type="ECO:0000259" key="19">
    <source>
        <dbReference type="PROSITE" id="PS51747"/>
    </source>
</evidence>
<evidence type="ECO:0000256" key="18">
    <source>
        <dbReference type="PIRSR" id="PIRSR006769-3"/>
    </source>
</evidence>
<feature type="binding site" evidence="17">
    <location>
        <position position="171"/>
    </location>
    <ligand>
        <name>NADP(+)</name>
        <dbReference type="ChEBI" id="CHEBI:58349"/>
    </ligand>
</feature>
<evidence type="ECO:0000256" key="9">
    <source>
        <dbReference type="ARBA" id="ARBA00022833"/>
    </source>
</evidence>
<dbReference type="PROSITE" id="PS00903">
    <property type="entry name" value="CYT_DCMP_DEAMINASES_1"/>
    <property type="match status" value="1"/>
</dbReference>
<evidence type="ECO:0000256" key="4">
    <source>
        <dbReference type="ARBA" id="ARBA00005259"/>
    </source>
</evidence>
<evidence type="ECO:0000256" key="1">
    <source>
        <dbReference type="ARBA" id="ARBA00002151"/>
    </source>
</evidence>
<dbReference type="CDD" id="cd01284">
    <property type="entry name" value="Riboflavin_deaminase-reductase"/>
    <property type="match status" value="1"/>
</dbReference>
<dbReference type="InterPro" id="IPR004794">
    <property type="entry name" value="Eubact_RibD"/>
</dbReference>
<dbReference type="EMBL" id="LYVF01000158">
    <property type="protein sequence ID" value="OAT81835.1"/>
    <property type="molecule type" value="Genomic_DNA"/>
</dbReference>
<dbReference type="EC" id="1.1.1.193" evidence="15"/>
<feature type="binding site" evidence="17">
    <location>
        <position position="296"/>
    </location>
    <ligand>
        <name>substrate</name>
    </ligand>
</feature>
<comment type="function">
    <text evidence="1 15">Converts 2,5-diamino-6-(ribosylamino)-4(3h)-pyrimidinone 5'-phosphate into 5-amino-6-(ribosylamino)-2,4(1h,3h)-pyrimidinedione 5'-phosphate.</text>
</comment>
<comment type="similarity">
    <text evidence="4 15">In the N-terminal section; belongs to the cytidine and deoxycytidylate deaminase family.</text>
</comment>
<feature type="binding site" evidence="17">
    <location>
        <position position="197"/>
    </location>
    <ligand>
        <name>NADP(+)</name>
        <dbReference type="ChEBI" id="CHEBI:58349"/>
    </ligand>
</feature>
<dbReference type="GO" id="GO:0008703">
    <property type="term" value="F:5-amino-6-(5-phosphoribosylamino)uracil reductase activity"/>
    <property type="evidence" value="ECO:0007669"/>
    <property type="project" value="UniProtKB-EC"/>
</dbReference>
<dbReference type="RefSeq" id="WP_066668376.1">
    <property type="nucleotide sequence ID" value="NZ_LYVF01000158.1"/>
</dbReference>
<evidence type="ECO:0000256" key="15">
    <source>
        <dbReference type="PIRNR" id="PIRNR006769"/>
    </source>
</evidence>
<dbReference type="NCBIfam" id="TIGR00326">
    <property type="entry name" value="eubact_ribD"/>
    <property type="match status" value="1"/>
</dbReference>
<evidence type="ECO:0000256" key="12">
    <source>
        <dbReference type="ARBA" id="ARBA00023268"/>
    </source>
</evidence>
<evidence type="ECO:0000256" key="3">
    <source>
        <dbReference type="ARBA" id="ARBA00004910"/>
    </source>
</evidence>
<dbReference type="InterPro" id="IPR002125">
    <property type="entry name" value="CMP_dCMP_dom"/>
</dbReference>
<dbReference type="PIRSF" id="PIRSF006769">
    <property type="entry name" value="RibD"/>
    <property type="match status" value="1"/>
</dbReference>
<evidence type="ECO:0000256" key="14">
    <source>
        <dbReference type="ARBA" id="ARBA00049886"/>
    </source>
</evidence>
<keyword evidence="7 15" id="KW-0479">Metal-binding</keyword>
<dbReference type="AlphaFoldDB" id="A0A1B7LEW7"/>
<dbReference type="Proteomes" id="UP000078532">
    <property type="component" value="Unassembled WGS sequence"/>
</dbReference>
<organism evidence="20 21">
    <name type="scientific">Desulfotomaculum copahuensis</name>
    <dbReference type="NCBI Taxonomy" id="1838280"/>
    <lineage>
        <taxon>Bacteria</taxon>
        <taxon>Bacillati</taxon>
        <taxon>Bacillota</taxon>
        <taxon>Clostridia</taxon>
        <taxon>Eubacteriales</taxon>
        <taxon>Desulfotomaculaceae</taxon>
        <taxon>Desulfotomaculum</taxon>
    </lineage>
</organism>
<dbReference type="SUPFAM" id="SSF53597">
    <property type="entry name" value="Dihydrofolate reductase-like"/>
    <property type="match status" value="1"/>
</dbReference>
<comment type="cofactor">
    <cofactor evidence="15 18">
        <name>Zn(2+)</name>
        <dbReference type="ChEBI" id="CHEBI:29105"/>
    </cofactor>
    <text evidence="15 18">Binds 1 zinc ion.</text>
</comment>
<keyword evidence="9 15" id="KW-0862">Zinc</keyword>